<name>C7ZLV5_FUSV7</name>
<dbReference type="RefSeq" id="XP_003040743.1">
    <property type="nucleotide sequence ID" value="XM_003040697.1"/>
</dbReference>
<dbReference type="InParanoid" id="C7ZLV5"/>
<sequence>MDEHHPRRGLLDLPYDVHTIISGLVDATSRLSFVSCSKRARLLWMHAVFKKIRLEGTQTELVDDLMLYLADRSTLVDHLRHGLKSLTIIVHVTPVYMRPHGVTWENLLDLPRKHRYKEYDLPGLIWDVLALNLTDFNSFQRWLFTEDLYPWGGFPKVKHLRVVGLPMLASTVICRCTTKGGLDSLHLYSGISSESVQIASRCQQSLKRLSLLIDTNVNVTDLPTEHLDRVNPTMRPALLMDIARHFPTLEWLVLGPSCINAPRPFNTQSEHRFFEKHARLFLLAIKSFPTLKRIAFALPDAQIGNRIVRGIYDGSEPIVTSDERDNWSKNLIDCFMKDGLQLQQVRGIGPTFFPWHLSSRGFLGAGLG</sequence>
<proteinExistence type="predicted"/>
<evidence type="ECO:0000313" key="1">
    <source>
        <dbReference type="EMBL" id="EEU35030.1"/>
    </source>
</evidence>
<dbReference type="HOGENOM" id="CLU_752459_0_0_1"/>
<dbReference type="Proteomes" id="UP000005206">
    <property type="component" value="Chromosome 4"/>
</dbReference>
<dbReference type="VEuPathDB" id="FungiDB:NECHADRAFT_78568"/>
<dbReference type="KEGG" id="nhe:NECHADRAFT_78568"/>
<gene>
    <name evidence="1" type="ORF">NECHADRAFT_78568</name>
</gene>
<reference evidence="1 2" key="1">
    <citation type="journal article" date="2009" name="PLoS Genet.">
        <title>The genome of Nectria haematococca: contribution of supernumerary chromosomes to gene expansion.</title>
        <authorList>
            <person name="Coleman J.J."/>
            <person name="Rounsley S.D."/>
            <person name="Rodriguez-Carres M."/>
            <person name="Kuo A."/>
            <person name="Wasmann C.C."/>
            <person name="Grimwood J."/>
            <person name="Schmutz J."/>
            <person name="Taga M."/>
            <person name="White G.J."/>
            <person name="Zhou S."/>
            <person name="Schwartz D.C."/>
            <person name="Freitag M."/>
            <person name="Ma L.J."/>
            <person name="Danchin E.G."/>
            <person name="Henrissat B."/>
            <person name="Coutinho P.M."/>
            <person name="Nelson D.R."/>
            <person name="Straney D."/>
            <person name="Napoli C.A."/>
            <person name="Barker B.M."/>
            <person name="Gribskov M."/>
            <person name="Rep M."/>
            <person name="Kroken S."/>
            <person name="Molnar I."/>
            <person name="Rensing C."/>
            <person name="Kennell J.C."/>
            <person name="Zamora J."/>
            <person name="Farman M.L."/>
            <person name="Selker E.U."/>
            <person name="Salamov A."/>
            <person name="Shapiro H."/>
            <person name="Pangilinan J."/>
            <person name="Lindquist E."/>
            <person name="Lamers C."/>
            <person name="Grigoriev I.V."/>
            <person name="Geiser D.M."/>
            <person name="Covert S.F."/>
            <person name="Temporini E."/>
            <person name="Vanetten H.D."/>
        </authorList>
    </citation>
    <scope>NUCLEOTIDE SEQUENCE [LARGE SCALE GENOMIC DNA]</scope>
    <source>
        <strain evidence="2">ATCC MYA-4622 / CBS 123669 / FGSC 9596 / NRRL 45880 / 77-13-4</strain>
    </source>
</reference>
<organism evidence="1 2">
    <name type="scientific">Fusarium vanettenii (strain ATCC MYA-4622 / CBS 123669 / FGSC 9596 / NRRL 45880 / 77-13-4)</name>
    <name type="common">Fusarium solani subsp. pisi</name>
    <dbReference type="NCBI Taxonomy" id="660122"/>
    <lineage>
        <taxon>Eukaryota</taxon>
        <taxon>Fungi</taxon>
        <taxon>Dikarya</taxon>
        <taxon>Ascomycota</taxon>
        <taxon>Pezizomycotina</taxon>
        <taxon>Sordariomycetes</taxon>
        <taxon>Hypocreomycetidae</taxon>
        <taxon>Hypocreales</taxon>
        <taxon>Nectriaceae</taxon>
        <taxon>Fusarium</taxon>
        <taxon>Fusarium solani species complex</taxon>
        <taxon>Fusarium vanettenii</taxon>
    </lineage>
</organism>
<dbReference type="AlphaFoldDB" id="C7ZLV5"/>
<accession>C7ZLV5</accession>
<dbReference type="EMBL" id="GG698947">
    <property type="protein sequence ID" value="EEU35030.1"/>
    <property type="molecule type" value="Genomic_DNA"/>
</dbReference>
<keyword evidence="2" id="KW-1185">Reference proteome</keyword>
<dbReference type="OrthoDB" id="5049839at2759"/>
<evidence type="ECO:0000313" key="2">
    <source>
        <dbReference type="Proteomes" id="UP000005206"/>
    </source>
</evidence>
<evidence type="ECO:0008006" key="3">
    <source>
        <dbReference type="Google" id="ProtNLM"/>
    </source>
</evidence>
<dbReference type="GeneID" id="9679178"/>
<protein>
    <recommendedName>
        <fullName evidence="3">F-box domain-containing protein</fullName>
    </recommendedName>
</protein>